<dbReference type="GO" id="GO:0003824">
    <property type="term" value="F:catalytic activity"/>
    <property type="evidence" value="ECO:0007669"/>
    <property type="project" value="InterPro"/>
</dbReference>
<dbReference type="STRING" id="1428652.BIV24_04720"/>
<dbReference type="InterPro" id="IPR001753">
    <property type="entry name" value="Enoyl-CoA_hydra/iso"/>
</dbReference>
<evidence type="ECO:0000256" key="1">
    <source>
        <dbReference type="RuleBase" id="RU003707"/>
    </source>
</evidence>
<dbReference type="EMBL" id="MLYP01000009">
    <property type="protein sequence ID" value="OIJ99650.1"/>
    <property type="molecule type" value="Genomic_DNA"/>
</dbReference>
<evidence type="ECO:0008006" key="4">
    <source>
        <dbReference type="Google" id="ProtNLM"/>
    </source>
</evidence>
<protein>
    <recommendedName>
        <fullName evidence="4">Enoyl-CoA hydratase</fullName>
    </recommendedName>
</protein>
<organism evidence="2 3">
    <name type="scientific">Streptomyces colonosanans</name>
    <dbReference type="NCBI Taxonomy" id="1428652"/>
    <lineage>
        <taxon>Bacteria</taxon>
        <taxon>Bacillati</taxon>
        <taxon>Actinomycetota</taxon>
        <taxon>Actinomycetes</taxon>
        <taxon>Kitasatosporales</taxon>
        <taxon>Streptomycetaceae</taxon>
        <taxon>Streptomyces</taxon>
    </lineage>
</organism>
<dbReference type="CDD" id="cd06558">
    <property type="entry name" value="crotonase-like"/>
    <property type="match status" value="1"/>
</dbReference>
<dbReference type="PANTHER" id="PTHR43459:SF1">
    <property type="entry name" value="EG:BACN32G11.4 PROTEIN"/>
    <property type="match status" value="1"/>
</dbReference>
<evidence type="ECO:0000313" key="3">
    <source>
        <dbReference type="Proteomes" id="UP000179935"/>
    </source>
</evidence>
<dbReference type="AlphaFoldDB" id="A0A1S2Q1W4"/>
<dbReference type="InterPro" id="IPR018376">
    <property type="entry name" value="Enoyl-CoA_hyd/isom_CS"/>
</dbReference>
<comment type="similarity">
    <text evidence="1">Belongs to the enoyl-CoA hydratase/isomerase family.</text>
</comment>
<reference evidence="2 3" key="1">
    <citation type="submission" date="2016-10" db="EMBL/GenBank/DDBJ databases">
        <title>Genome sequence of Streptomyces sp. MUSC 93.</title>
        <authorList>
            <person name="Lee L.-H."/>
            <person name="Ser H.-L."/>
            <person name="Law J.W.-F."/>
        </authorList>
    </citation>
    <scope>NUCLEOTIDE SEQUENCE [LARGE SCALE GENOMIC DNA]</scope>
    <source>
        <strain evidence="2 3">MUSC 93</strain>
    </source>
</reference>
<proteinExistence type="inferred from homology"/>
<dbReference type="PANTHER" id="PTHR43459">
    <property type="entry name" value="ENOYL-COA HYDRATASE"/>
    <property type="match status" value="1"/>
</dbReference>
<name>A0A1S2Q1W4_9ACTN</name>
<dbReference type="Gene3D" id="3.90.226.10">
    <property type="entry name" value="2-enoyl-CoA Hydratase, Chain A, domain 1"/>
    <property type="match status" value="1"/>
</dbReference>
<dbReference type="Pfam" id="PF00378">
    <property type="entry name" value="ECH_1"/>
    <property type="match status" value="1"/>
</dbReference>
<dbReference type="InterPro" id="IPR029045">
    <property type="entry name" value="ClpP/crotonase-like_dom_sf"/>
</dbReference>
<sequence>MLLRLNRPDRLNAMNEELLEALHAGLAEVAADPDADALVVTGSGRAFSAGGDVDTLTRWQGLVSAERRVRFQRAAELAMRLAELPLPVVAAVNGAAAGAGLDLALGADLCLAGRSASFGSGFVAMGLVPDMGGSWLLPRVVGLSRARRLVLGAERIDAETAREWGMVARVVADDELEATALEAATGMAAAAARPAYTEAKRALLDGARSFADALQLGASTQSFLMDTAEHRRRTEQFRARADGRG</sequence>
<keyword evidence="3" id="KW-1185">Reference proteome</keyword>
<evidence type="ECO:0000313" key="2">
    <source>
        <dbReference type="EMBL" id="OIJ99650.1"/>
    </source>
</evidence>
<dbReference type="PROSITE" id="PS00166">
    <property type="entry name" value="ENOYL_COA_HYDRATASE"/>
    <property type="match status" value="1"/>
</dbReference>
<comment type="caution">
    <text evidence="2">The sequence shown here is derived from an EMBL/GenBank/DDBJ whole genome shotgun (WGS) entry which is preliminary data.</text>
</comment>
<dbReference type="SUPFAM" id="SSF52096">
    <property type="entry name" value="ClpP/crotonase"/>
    <property type="match status" value="1"/>
</dbReference>
<dbReference type="Proteomes" id="UP000179935">
    <property type="component" value="Unassembled WGS sequence"/>
</dbReference>
<gene>
    <name evidence="2" type="ORF">BIV24_04720</name>
</gene>
<accession>A0A1S2Q1W4</accession>